<reference evidence="4" key="1">
    <citation type="journal article" date="2015" name="PLoS Genet.">
        <title>Genome Sequence and Transcriptome Analyses of Chrysochromulina tobin: Metabolic Tools for Enhanced Algal Fitness in the Prominent Order Prymnesiales (Haptophyceae).</title>
        <authorList>
            <person name="Hovde B.T."/>
            <person name="Deodato C.R."/>
            <person name="Hunsperger H.M."/>
            <person name="Ryken S.A."/>
            <person name="Yost W."/>
            <person name="Jha R.K."/>
            <person name="Patterson J."/>
            <person name="Monnat R.J. Jr."/>
            <person name="Barlow S.B."/>
            <person name="Starkenburg S.R."/>
            <person name="Cattolico R.A."/>
        </authorList>
    </citation>
    <scope>NUCLEOTIDE SEQUENCE</scope>
    <source>
        <strain evidence="4">CCMP291</strain>
    </source>
</reference>
<keyword evidence="4" id="KW-1185">Reference proteome</keyword>
<dbReference type="InterPro" id="IPR001012">
    <property type="entry name" value="UBX_dom"/>
</dbReference>
<comment type="caution">
    <text evidence="3">The sequence shown here is derived from an EMBL/GenBank/DDBJ whole genome shotgun (WGS) entry which is preliminary data.</text>
</comment>
<feature type="domain" description="UBX" evidence="2">
    <location>
        <begin position="105"/>
        <end position="189"/>
    </location>
</feature>
<dbReference type="SUPFAM" id="SSF54236">
    <property type="entry name" value="Ubiquitin-like"/>
    <property type="match status" value="1"/>
</dbReference>
<feature type="compositionally biased region" description="Basic residues" evidence="1">
    <location>
        <begin position="200"/>
        <end position="211"/>
    </location>
</feature>
<sequence>MADAASAAGAASGTTGHTRQQRVDALKTARKAQRAERAILLAEAKADREYRAARSARRPSSVAAEPPALEAASAAPSLLGVPSAHEVAAPATLEPLRVLERSTSLAERASRLHVRMPSGESIEVPFDRDRPVEELLELVGIELLRIHSVEALVELYTLLDRSRFPPAELDDAEGTFGEAGLCGGAMLVLQRRDATLQQGKPRKPRVPKRAPPKPQHAPTTLLAVAGGRIVGTLCGSYTFADEAFRRAGMLLLVGEPTAAGDAALAALQPQLHNLSFAFRLPSTDAHGRPASLVSWTDDVYEVLQGLVREHALLLIRAIVGHGVAADACLAYAQQYGHGASCPTRQLVLLSGSHAEGRASRWPAVDWRLLSIVGAADGTSLTNVELFHVRHRPCTPGASKVRLLEGADRSYAGAAAATAAATINDWLEGARRLDDSDMNYWSIYGSVTPPASLDRLLLAAAAIDDTPLVGTMARAAEIQLECLADDLQLSDAMCSWSEKRLRDYFEAGGA</sequence>
<name>A0A0M0K297_9EUKA</name>
<dbReference type="Gene3D" id="3.10.20.90">
    <property type="entry name" value="Phosphatidylinositol 3-kinase Catalytic Subunit, Chain A, domain 1"/>
    <property type="match status" value="1"/>
</dbReference>
<dbReference type="PROSITE" id="PS50033">
    <property type="entry name" value="UBX"/>
    <property type="match status" value="1"/>
</dbReference>
<evidence type="ECO:0000259" key="2">
    <source>
        <dbReference type="PROSITE" id="PS50033"/>
    </source>
</evidence>
<dbReference type="InterPro" id="IPR029071">
    <property type="entry name" value="Ubiquitin-like_domsf"/>
</dbReference>
<dbReference type="OrthoDB" id="10678817at2759"/>
<protein>
    <recommendedName>
        <fullName evidence="2">UBX domain-containing protein</fullName>
    </recommendedName>
</protein>
<feature type="region of interest" description="Disordered" evidence="1">
    <location>
        <begin position="1"/>
        <end position="29"/>
    </location>
</feature>
<accession>A0A0M0K297</accession>
<feature type="region of interest" description="Disordered" evidence="1">
    <location>
        <begin position="196"/>
        <end position="218"/>
    </location>
</feature>
<gene>
    <name evidence="3" type="ORF">Ctob_011529</name>
</gene>
<dbReference type="AlphaFoldDB" id="A0A0M0K297"/>
<evidence type="ECO:0000313" key="4">
    <source>
        <dbReference type="Proteomes" id="UP000037460"/>
    </source>
</evidence>
<dbReference type="EMBL" id="JWZX01001698">
    <property type="protein sequence ID" value="KOO32727.1"/>
    <property type="molecule type" value="Genomic_DNA"/>
</dbReference>
<dbReference type="Pfam" id="PF00789">
    <property type="entry name" value="UBX"/>
    <property type="match status" value="1"/>
</dbReference>
<dbReference type="Proteomes" id="UP000037460">
    <property type="component" value="Unassembled WGS sequence"/>
</dbReference>
<organism evidence="3 4">
    <name type="scientific">Chrysochromulina tobinii</name>
    <dbReference type="NCBI Taxonomy" id="1460289"/>
    <lineage>
        <taxon>Eukaryota</taxon>
        <taxon>Haptista</taxon>
        <taxon>Haptophyta</taxon>
        <taxon>Prymnesiophyceae</taxon>
        <taxon>Prymnesiales</taxon>
        <taxon>Chrysochromulinaceae</taxon>
        <taxon>Chrysochromulina</taxon>
    </lineage>
</organism>
<evidence type="ECO:0000313" key="3">
    <source>
        <dbReference type="EMBL" id="KOO32727.1"/>
    </source>
</evidence>
<evidence type="ECO:0000256" key="1">
    <source>
        <dbReference type="SAM" id="MobiDB-lite"/>
    </source>
</evidence>
<feature type="compositionally biased region" description="Low complexity" evidence="1">
    <location>
        <begin position="1"/>
        <end position="16"/>
    </location>
</feature>
<proteinExistence type="predicted"/>